<gene>
    <name evidence="2" type="ORF">LP667_01380</name>
    <name evidence="3" type="ORF">LPPLD21_01262</name>
</gene>
<evidence type="ECO:0000313" key="3">
    <source>
        <dbReference type="EMBL" id="GBF01730.1"/>
    </source>
</evidence>
<sequence>MPAQSAEQLWNAYNETTDTHGASYQTRWFGQQNNPAEVQALAEAILAGTKTATTTPLDSYTAEQVAIPQVGDYNILLNGEMKPVAVLKTVVSELIPFYRISAEHAYHEGDGDRTIGDWRKRKTEEFTPTLEEHGKNLSSDTPMVSEVFEVVYRAD</sequence>
<reference evidence="2 5" key="2">
    <citation type="submission" date="2018-10" db="EMBL/GenBank/DDBJ databases">
        <title>Genome seuquencing of Lactobacillus species.</title>
        <authorList>
            <person name="Baek C."/>
            <person name="Yi H."/>
        </authorList>
    </citation>
    <scope>NUCLEOTIDE SEQUENCE [LARGE SCALE GENOMIC DNA]</scope>
    <source>
        <strain evidence="2 5">DSM 10667</strain>
    </source>
</reference>
<dbReference type="EMBL" id="BDOR01000005">
    <property type="protein sequence ID" value="GBF01730.1"/>
    <property type="molecule type" value="Genomic_DNA"/>
</dbReference>
<dbReference type="Proteomes" id="UP000277896">
    <property type="component" value="Chromosome"/>
</dbReference>
<dbReference type="SUPFAM" id="SSF88697">
    <property type="entry name" value="PUA domain-like"/>
    <property type="match status" value="1"/>
</dbReference>
<dbReference type="PIRSF" id="PIRSF021320">
    <property type="entry name" value="DUF984"/>
    <property type="match status" value="1"/>
</dbReference>
<keyword evidence="4" id="KW-1185">Reference proteome</keyword>
<dbReference type="KEGG" id="lpx:ASU28_03750"/>
<dbReference type="Pfam" id="PF04266">
    <property type="entry name" value="ASCH"/>
    <property type="match status" value="1"/>
</dbReference>
<dbReference type="InterPro" id="IPR015947">
    <property type="entry name" value="PUA-like_sf"/>
</dbReference>
<evidence type="ECO:0000313" key="5">
    <source>
        <dbReference type="Proteomes" id="UP000277896"/>
    </source>
</evidence>
<dbReference type="RefSeq" id="WP_021731981.1">
    <property type="nucleotide sequence ID" value="NZ_AVAI01000131.1"/>
</dbReference>
<accession>A0A098RCW7</accession>
<dbReference type="SMART" id="SM01022">
    <property type="entry name" value="ASCH"/>
    <property type="match status" value="1"/>
</dbReference>
<dbReference type="EMBL" id="CP032744">
    <property type="protein sequence ID" value="AYJ37564.1"/>
    <property type="molecule type" value="Genomic_DNA"/>
</dbReference>
<feature type="domain" description="ASCH" evidence="1">
    <location>
        <begin position="27"/>
        <end position="152"/>
    </location>
</feature>
<dbReference type="InterPro" id="IPR009326">
    <property type="entry name" value="DUF984"/>
</dbReference>
<dbReference type="InterPro" id="IPR007374">
    <property type="entry name" value="ASCH_domain"/>
</dbReference>
<name>A0A098RCW7_9LACO</name>
<evidence type="ECO:0000259" key="1">
    <source>
        <dbReference type="SMART" id="SM01022"/>
    </source>
</evidence>
<evidence type="ECO:0000313" key="4">
    <source>
        <dbReference type="Proteomes" id="UP000236162"/>
    </source>
</evidence>
<dbReference type="AlphaFoldDB" id="A0A098RCW7"/>
<dbReference type="PANTHER" id="PTHR39203:SF1">
    <property type="entry name" value="CYTOPLASMIC PROTEIN"/>
    <property type="match status" value="1"/>
</dbReference>
<proteinExistence type="predicted"/>
<protein>
    <submittedName>
        <fullName evidence="2">ASCH domain-containing protein</fullName>
    </submittedName>
</protein>
<organism evidence="2 5">
    <name type="scientific">Lactiplantibacillus paraplantarum</name>
    <dbReference type="NCBI Taxonomy" id="60520"/>
    <lineage>
        <taxon>Bacteria</taxon>
        <taxon>Bacillati</taxon>
        <taxon>Bacillota</taxon>
        <taxon>Bacilli</taxon>
        <taxon>Lactobacillales</taxon>
        <taxon>Lactobacillaceae</taxon>
        <taxon>Lactiplantibacillus</taxon>
    </lineage>
</organism>
<dbReference type="Proteomes" id="UP000236162">
    <property type="component" value="Unassembled WGS sequence"/>
</dbReference>
<dbReference type="GeneID" id="79806147"/>
<dbReference type="eggNOG" id="COG4405">
    <property type="taxonomic scope" value="Bacteria"/>
</dbReference>
<evidence type="ECO:0000313" key="2">
    <source>
        <dbReference type="EMBL" id="AYJ37564.1"/>
    </source>
</evidence>
<dbReference type="Gene3D" id="3.10.400.10">
    <property type="entry name" value="Sulfate adenylyltransferase"/>
    <property type="match status" value="1"/>
</dbReference>
<reference evidence="3 4" key="1">
    <citation type="submission" date="2017-04" db="EMBL/GenBank/DDBJ databases">
        <title>In vitro and in silico characterization of Lactobacillus paraplantarum D2-1, a starter culture for soymilk fermentation.</title>
        <authorList>
            <person name="Endo A."/>
            <person name="Sasaki F."/>
            <person name="Maeno S."/>
            <person name="Kanesaki Y."/>
            <person name="Kubota E."/>
            <person name="Torres G.A."/>
            <person name="Tomita S."/>
            <person name="Nakagawa J."/>
        </authorList>
    </citation>
    <scope>NUCLEOTIDE SEQUENCE [LARGE SCALE GENOMIC DNA]</scope>
    <source>
        <strain evidence="3 4">D2-1</strain>
    </source>
</reference>
<dbReference type="PANTHER" id="PTHR39203">
    <property type="entry name" value="CYTOPLASMIC PROTEIN-RELATED"/>
    <property type="match status" value="1"/>
</dbReference>
<dbReference type="CDD" id="cd06553">
    <property type="entry name" value="ASCH_Ef3133_like"/>
    <property type="match status" value="1"/>
</dbReference>